<feature type="chain" id="PRO_5020750633" evidence="1">
    <location>
        <begin position="24"/>
        <end position="182"/>
    </location>
</feature>
<comment type="caution">
    <text evidence="2">The sequence shown here is derived from an EMBL/GenBank/DDBJ whole genome shotgun (WGS) entry which is preliminary data.</text>
</comment>
<dbReference type="AlphaFoldDB" id="A0A4R4V1K6"/>
<accession>A0A4R4V1K6</accession>
<dbReference type="RefSeq" id="WP_132601283.1">
    <property type="nucleotide sequence ID" value="NZ_SMKO01000137.1"/>
</dbReference>
<sequence length="182" mass="18606">MGRALVAVLAGGALIATGTPALAQTIRAARATPAGQATEGVGAAKTRLGPYGYGKVRLGMSAKKAGATGKVLLKMPLGGGACSGWDLKAHPTGRNSVGLYISKRRGVAVIFAPKDVRTPQSIGIGSTTKQVKKAYPRWKTAASGFLLASVPGNGKAYYAFFATKKGTVEELALGLDTQDCVN</sequence>
<organism evidence="2 3">
    <name type="scientific">Nonomuraea deserti</name>
    <dbReference type="NCBI Taxonomy" id="1848322"/>
    <lineage>
        <taxon>Bacteria</taxon>
        <taxon>Bacillati</taxon>
        <taxon>Actinomycetota</taxon>
        <taxon>Actinomycetes</taxon>
        <taxon>Streptosporangiales</taxon>
        <taxon>Streptosporangiaceae</taxon>
        <taxon>Nonomuraea</taxon>
    </lineage>
</organism>
<keyword evidence="3" id="KW-1185">Reference proteome</keyword>
<proteinExistence type="predicted"/>
<dbReference type="Proteomes" id="UP000295258">
    <property type="component" value="Unassembled WGS sequence"/>
</dbReference>
<evidence type="ECO:0000313" key="3">
    <source>
        <dbReference type="Proteomes" id="UP000295258"/>
    </source>
</evidence>
<feature type="signal peptide" evidence="1">
    <location>
        <begin position="1"/>
        <end position="23"/>
    </location>
</feature>
<name>A0A4R4V1K6_9ACTN</name>
<keyword evidence="1" id="KW-0732">Signal</keyword>
<evidence type="ECO:0000313" key="2">
    <source>
        <dbReference type="EMBL" id="TDC98521.1"/>
    </source>
</evidence>
<gene>
    <name evidence="2" type="ORF">E1292_35010</name>
</gene>
<protein>
    <submittedName>
        <fullName evidence="2">Uncharacterized protein</fullName>
    </submittedName>
</protein>
<evidence type="ECO:0000256" key="1">
    <source>
        <dbReference type="SAM" id="SignalP"/>
    </source>
</evidence>
<reference evidence="2 3" key="1">
    <citation type="submission" date="2019-03" db="EMBL/GenBank/DDBJ databases">
        <title>Draft genome sequences of novel Actinobacteria.</title>
        <authorList>
            <person name="Sahin N."/>
            <person name="Ay H."/>
            <person name="Saygin H."/>
        </authorList>
    </citation>
    <scope>NUCLEOTIDE SEQUENCE [LARGE SCALE GENOMIC DNA]</scope>
    <source>
        <strain evidence="2 3">KC310</strain>
    </source>
</reference>
<dbReference type="EMBL" id="SMKO01000137">
    <property type="protein sequence ID" value="TDC98521.1"/>
    <property type="molecule type" value="Genomic_DNA"/>
</dbReference>